<dbReference type="EMBL" id="UFQC01000004">
    <property type="protein sequence ID" value="SSW64308.1"/>
    <property type="molecule type" value="Genomic_DNA"/>
</dbReference>
<name>A0A446C8R9_9BURK</name>
<protein>
    <recommendedName>
        <fullName evidence="3">Rha family transcriptional regulator</fullName>
    </recommendedName>
</protein>
<accession>A0A446C8R9</accession>
<dbReference type="RefSeq" id="WP_129239681.1">
    <property type="nucleotide sequence ID" value="NZ_UFQC01000004.1"/>
</dbReference>
<dbReference type="Proteomes" id="UP000289465">
    <property type="component" value="Unassembled WGS sequence"/>
</dbReference>
<evidence type="ECO:0000313" key="2">
    <source>
        <dbReference type="Proteomes" id="UP000289465"/>
    </source>
</evidence>
<organism evidence="1 2">
    <name type="scientific">Achromobacter veterisilvae</name>
    <dbReference type="NCBI Taxonomy" id="2069367"/>
    <lineage>
        <taxon>Bacteria</taxon>
        <taxon>Pseudomonadati</taxon>
        <taxon>Pseudomonadota</taxon>
        <taxon>Betaproteobacteria</taxon>
        <taxon>Burkholderiales</taxon>
        <taxon>Alcaligenaceae</taxon>
        <taxon>Achromobacter</taxon>
    </lineage>
</organism>
<dbReference type="OrthoDB" id="79831at2"/>
<proteinExistence type="predicted"/>
<dbReference type="Pfam" id="PF09669">
    <property type="entry name" value="Phage_pRha"/>
    <property type="match status" value="1"/>
</dbReference>
<dbReference type="InterPro" id="IPR014054">
    <property type="entry name" value="Phage_regulatory_Rha"/>
</dbReference>
<gene>
    <name evidence="1" type="ORF">AVE30378_01010</name>
</gene>
<evidence type="ECO:0008006" key="3">
    <source>
        <dbReference type="Google" id="ProtNLM"/>
    </source>
</evidence>
<sequence>MDDLIQVKGDDLWTTSDIVAREFGRRHHDVMRAVDKLVESRAINLRDFTQITYTDSKNRTYRAYQLTERAFLIAMPFIGGDKAEQGQKRLVDEFLRMRAELRRILLQRQDAYWQQKRLEGKATRLALTGVIQEFVSYAKAQGSQNAAKYYMSITKMEYAALELVKLASDKAFRDVLDAVQHSQLTVVEMACQEALTQGMEEGLHYKDCYLKAKEACEELAVALKRRIPNRGNAANQRLARAVA</sequence>
<reference evidence="1 2" key="1">
    <citation type="submission" date="2018-07" db="EMBL/GenBank/DDBJ databases">
        <authorList>
            <person name="Peeters C."/>
        </authorList>
    </citation>
    <scope>NUCLEOTIDE SEQUENCE [LARGE SCALE GENOMIC DNA]</scope>
    <source>
        <strain evidence="1 2">LMG 30378</strain>
    </source>
</reference>
<dbReference type="AlphaFoldDB" id="A0A446C8R9"/>
<evidence type="ECO:0000313" key="1">
    <source>
        <dbReference type="EMBL" id="SSW64308.1"/>
    </source>
</evidence>